<comment type="subcellular location">
    <subcellularLocation>
        <location evidence="1">Membrane</location>
        <topology evidence="1">Multi-pass membrane protein</topology>
    </subcellularLocation>
</comment>
<keyword evidence="6 9" id="KW-0472">Membrane</keyword>
<dbReference type="OrthoDB" id="6133115at2759"/>
<dbReference type="InterPro" id="IPR005828">
    <property type="entry name" value="MFS_sugar_transport-like"/>
</dbReference>
<dbReference type="EMBL" id="KN880445">
    <property type="protein sequence ID" value="KIY72315.1"/>
    <property type="molecule type" value="Genomic_DNA"/>
</dbReference>
<gene>
    <name evidence="11" type="ORF">CYLTODRAFT_418095</name>
</gene>
<dbReference type="AlphaFoldDB" id="A0A0D7BQ23"/>
<evidence type="ECO:0000313" key="12">
    <source>
        <dbReference type="Proteomes" id="UP000054007"/>
    </source>
</evidence>
<feature type="compositionally biased region" description="Basic and acidic residues" evidence="8">
    <location>
        <begin position="502"/>
        <end position="513"/>
    </location>
</feature>
<dbReference type="Proteomes" id="UP000054007">
    <property type="component" value="Unassembled WGS sequence"/>
</dbReference>
<dbReference type="InterPro" id="IPR036259">
    <property type="entry name" value="MFS_trans_sf"/>
</dbReference>
<evidence type="ECO:0000256" key="2">
    <source>
        <dbReference type="ARBA" id="ARBA00010992"/>
    </source>
</evidence>
<feature type="transmembrane region" description="Helical" evidence="9">
    <location>
        <begin position="376"/>
        <end position="400"/>
    </location>
</feature>
<protein>
    <submittedName>
        <fullName evidence="11">General substrate transporter</fullName>
    </submittedName>
</protein>
<feature type="transmembrane region" description="Helical" evidence="9">
    <location>
        <begin position="155"/>
        <end position="175"/>
    </location>
</feature>
<feature type="transmembrane region" description="Helical" evidence="9">
    <location>
        <begin position="441"/>
        <end position="461"/>
    </location>
</feature>
<dbReference type="PRINTS" id="PR00171">
    <property type="entry name" value="SUGRTRNSPORT"/>
</dbReference>
<dbReference type="GO" id="GO:0016020">
    <property type="term" value="C:membrane"/>
    <property type="evidence" value="ECO:0007669"/>
    <property type="project" value="UniProtKB-SubCell"/>
</dbReference>
<evidence type="ECO:0000256" key="6">
    <source>
        <dbReference type="ARBA" id="ARBA00023136"/>
    </source>
</evidence>
<feature type="transmembrane region" description="Helical" evidence="9">
    <location>
        <begin position="342"/>
        <end position="364"/>
    </location>
</feature>
<evidence type="ECO:0000256" key="4">
    <source>
        <dbReference type="ARBA" id="ARBA00022692"/>
    </source>
</evidence>
<dbReference type="InterPro" id="IPR050360">
    <property type="entry name" value="MFS_Sugar_Transporters"/>
</dbReference>
<dbReference type="GO" id="GO:0005351">
    <property type="term" value="F:carbohydrate:proton symporter activity"/>
    <property type="evidence" value="ECO:0007669"/>
    <property type="project" value="TreeGrafter"/>
</dbReference>
<dbReference type="InterPro" id="IPR020846">
    <property type="entry name" value="MFS_dom"/>
</dbReference>
<comment type="similarity">
    <text evidence="2">Belongs to the major facilitator superfamily. Sugar transporter (TC 2.A.1.1) family.</text>
</comment>
<feature type="transmembrane region" description="Helical" evidence="9">
    <location>
        <begin position="113"/>
        <end position="134"/>
    </location>
</feature>
<feature type="transmembrane region" description="Helical" evidence="9">
    <location>
        <begin position="181"/>
        <end position="205"/>
    </location>
</feature>
<evidence type="ECO:0000256" key="7">
    <source>
        <dbReference type="ARBA" id="ARBA00049119"/>
    </source>
</evidence>
<evidence type="ECO:0000256" key="5">
    <source>
        <dbReference type="ARBA" id="ARBA00022989"/>
    </source>
</evidence>
<reference evidence="11 12" key="1">
    <citation type="journal article" date="2015" name="Fungal Genet. Biol.">
        <title>Evolution of novel wood decay mechanisms in Agaricales revealed by the genome sequences of Fistulina hepatica and Cylindrobasidium torrendii.</title>
        <authorList>
            <person name="Floudas D."/>
            <person name="Held B.W."/>
            <person name="Riley R."/>
            <person name="Nagy L.G."/>
            <person name="Koehler G."/>
            <person name="Ransdell A.S."/>
            <person name="Younus H."/>
            <person name="Chow J."/>
            <person name="Chiniquy J."/>
            <person name="Lipzen A."/>
            <person name="Tritt A."/>
            <person name="Sun H."/>
            <person name="Haridas S."/>
            <person name="LaButti K."/>
            <person name="Ohm R.A."/>
            <person name="Kues U."/>
            <person name="Blanchette R.A."/>
            <person name="Grigoriev I.V."/>
            <person name="Minto R.E."/>
            <person name="Hibbett D.S."/>
        </authorList>
    </citation>
    <scope>NUCLEOTIDE SEQUENCE [LARGE SCALE GENOMIC DNA]</scope>
    <source>
        <strain evidence="11 12">FP15055 ss-10</strain>
    </source>
</reference>
<sequence length="513" mass="56622">MRSTRFLWPATGSSYSLLLQAASISALGLYGWDAGIMGGILNTPQFEKHIVTSNTELLSFISSGIILGDIFGCAIIAPLSWSIGRRSSILLCCWVALVGIIIQTAAVSATMLIVGRVILGLGNGALSAAVPVFVHESSVTKNVGREDERTKKVMVNIGLSVAAISIVAWLGLGVYKSPYDQGWRILLASQAVFVIVPIVILHGALESPRWFYAKGRMDEGDESLERLLGKSISDPELQAQRKEMIAAIRLEEQESLQITFTSMFKRDTTETKITKRIWISWLMQMGKPFFGGNLITYYGKSIIATLHFSSDINAIVTAALNSMVTLGCIISYFTVQRFGRRQIILFGCFVQVSAMLIFTVLGTLPDHLTTQATRWAQIAMLFWFEAGSGLSWIWMVYLYAIEIVPTRYRGQAGGIGNVGVWTLAFVFVYSGPIAIKDVGVQFFALFVVGGSLVSIACFRWIKETKGLSLEEIDLLWATPEFREKNKDARIIEEMSVTQSNDESMKDEYDKSSA</sequence>
<feature type="transmembrane region" description="Helical" evidence="9">
    <location>
        <begin position="314"/>
        <end position="335"/>
    </location>
</feature>
<evidence type="ECO:0000256" key="8">
    <source>
        <dbReference type="SAM" id="MobiDB-lite"/>
    </source>
</evidence>
<dbReference type="PANTHER" id="PTHR48022">
    <property type="entry name" value="PLASTIDIC GLUCOSE TRANSPORTER 4"/>
    <property type="match status" value="1"/>
</dbReference>
<dbReference type="PROSITE" id="PS50850">
    <property type="entry name" value="MFS"/>
    <property type="match status" value="1"/>
</dbReference>
<feature type="transmembrane region" description="Helical" evidence="9">
    <location>
        <begin position="412"/>
        <end position="435"/>
    </location>
</feature>
<keyword evidence="3" id="KW-0813">Transport</keyword>
<feature type="region of interest" description="Disordered" evidence="8">
    <location>
        <begin position="494"/>
        <end position="513"/>
    </location>
</feature>
<organism evidence="11 12">
    <name type="scientific">Cylindrobasidium torrendii FP15055 ss-10</name>
    <dbReference type="NCBI Taxonomy" id="1314674"/>
    <lineage>
        <taxon>Eukaryota</taxon>
        <taxon>Fungi</taxon>
        <taxon>Dikarya</taxon>
        <taxon>Basidiomycota</taxon>
        <taxon>Agaricomycotina</taxon>
        <taxon>Agaricomycetes</taxon>
        <taxon>Agaricomycetidae</taxon>
        <taxon>Agaricales</taxon>
        <taxon>Marasmiineae</taxon>
        <taxon>Physalacriaceae</taxon>
        <taxon>Cylindrobasidium</taxon>
    </lineage>
</organism>
<dbReference type="Gene3D" id="1.20.1250.20">
    <property type="entry name" value="MFS general substrate transporter like domains"/>
    <property type="match status" value="1"/>
</dbReference>
<keyword evidence="12" id="KW-1185">Reference proteome</keyword>
<feature type="transmembrane region" description="Helical" evidence="9">
    <location>
        <begin position="89"/>
        <end position="107"/>
    </location>
</feature>
<evidence type="ECO:0000256" key="3">
    <source>
        <dbReference type="ARBA" id="ARBA00022448"/>
    </source>
</evidence>
<dbReference type="Pfam" id="PF00083">
    <property type="entry name" value="Sugar_tr"/>
    <property type="match status" value="1"/>
</dbReference>
<accession>A0A0D7BQ23</accession>
<feature type="domain" description="Major facilitator superfamily (MFS) profile" evidence="10">
    <location>
        <begin position="19"/>
        <end position="465"/>
    </location>
</feature>
<keyword evidence="5 9" id="KW-1133">Transmembrane helix</keyword>
<evidence type="ECO:0000313" key="11">
    <source>
        <dbReference type="EMBL" id="KIY72315.1"/>
    </source>
</evidence>
<dbReference type="InterPro" id="IPR003663">
    <property type="entry name" value="Sugar/inositol_transpt"/>
</dbReference>
<dbReference type="STRING" id="1314674.A0A0D7BQ23"/>
<evidence type="ECO:0000259" key="10">
    <source>
        <dbReference type="PROSITE" id="PS50850"/>
    </source>
</evidence>
<comment type="catalytic activity">
    <reaction evidence="7">
        <text>myo-inositol(out) + H(+)(out) = myo-inositol(in) + H(+)(in)</text>
        <dbReference type="Rhea" id="RHEA:60364"/>
        <dbReference type="ChEBI" id="CHEBI:15378"/>
        <dbReference type="ChEBI" id="CHEBI:17268"/>
    </reaction>
</comment>
<evidence type="ECO:0000256" key="9">
    <source>
        <dbReference type="SAM" id="Phobius"/>
    </source>
</evidence>
<dbReference type="PANTHER" id="PTHR48022:SF68">
    <property type="entry name" value="MAJOR FACILITATOR SUPERFAMILY (MFS) PROFILE DOMAIN-CONTAINING PROTEIN-RELATED"/>
    <property type="match status" value="1"/>
</dbReference>
<evidence type="ECO:0000256" key="1">
    <source>
        <dbReference type="ARBA" id="ARBA00004141"/>
    </source>
</evidence>
<feature type="transmembrane region" description="Helical" evidence="9">
    <location>
        <begin position="57"/>
        <end position="77"/>
    </location>
</feature>
<keyword evidence="4 9" id="KW-0812">Transmembrane</keyword>
<feature type="transmembrane region" description="Helical" evidence="9">
    <location>
        <begin position="12"/>
        <end position="32"/>
    </location>
</feature>
<dbReference type="SUPFAM" id="SSF103473">
    <property type="entry name" value="MFS general substrate transporter"/>
    <property type="match status" value="1"/>
</dbReference>
<proteinExistence type="inferred from homology"/>
<name>A0A0D7BQ23_9AGAR</name>